<protein>
    <recommendedName>
        <fullName evidence="3">Arylsulfotransferase</fullName>
    </recommendedName>
</protein>
<name>A0A6G1HBL7_9PEZI</name>
<organism evidence="1 2">
    <name type="scientific">Aulographum hederae CBS 113979</name>
    <dbReference type="NCBI Taxonomy" id="1176131"/>
    <lineage>
        <taxon>Eukaryota</taxon>
        <taxon>Fungi</taxon>
        <taxon>Dikarya</taxon>
        <taxon>Ascomycota</taxon>
        <taxon>Pezizomycotina</taxon>
        <taxon>Dothideomycetes</taxon>
        <taxon>Pleosporomycetidae</taxon>
        <taxon>Aulographales</taxon>
        <taxon>Aulographaceae</taxon>
    </lineage>
</organism>
<accession>A0A6G1HBL7</accession>
<dbReference type="InterPro" id="IPR039535">
    <property type="entry name" value="ASST-like"/>
</dbReference>
<dbReference type="PANTHER" id="PTHR35340:SF5">
    <property type="entry name" value="ASST-DOMAIN-CONTAINING PROTEIN"/>
    <property type="match status" value="1"/>
</dbReference>
<proteinExistence type="predicted"/>
<evidence type="ECO:0000313" key="2">
    <source>
        <dbReference type="Proteomes" id="UP000800041"/>
    </source>
</evidence>
<evidence type="ECO:0000313" key="1">
    <source>
        <dbReference type="EMBL" id="KAF1990409.1"/>
    </source>
</evidence>
<evidence type="ECO:0008006" key="3">
    <source>
        <dbReference type="Google" id="ProtNLM"/>
    </source>
</evidence>
<dbReference type="Proteomes" id="UP000800041">
    <property type="component" value="Unassembled WGS sequence"/>
</dbReference>
<dbReference type="PANTHER" id="PTHR35340">
    <property type="entry name" value="PQQ ENZYME REPEAT PROTEIN-RELATED"/>
    <property type="match status" value="1"/>
</dbReference>
<dbReference type="AlphaFoldDB" id="A0A6G1HBL7"/>
<keyword evidence="2" id="KW-1185">Reference proteome</keyword>
<dbReference type="OrthoDB" id="5427350at2759"/>
<sequence length="386" mass="41756">NVMLSETYEPTSQMTNGDSLIKANGQAFELTSRGTGVVTLSLPTYVDLIGLNTTESKGWVLQGVIQEIELGTGKVVFEWKSLDHIPLNETFATLATDGDGKSPATAFNYLDVNSVSLTTFHGDNFLVSGHNTHTIYFINRTTSNVDWRLNGKASSFSLSDAAKFHYQHDVHFLGKDENDIMLISLFNNDANSHTKVSPQSAGLTLVLDINQMTATLKKRYAAPTPGISSPTGGNLQQLSNGNYFIGWGAASPFFTEFLPNGTVVMHVEYAPLNATTGGSPSITRSAWNGRPQDEPLIAGLASGSGNNQSTTYYASWNGATEVAAWQFHAVDLIGGTPKPTVMETVQRTGFETQWIVKGKRDMGFAEAVDWEGKVLGETDWVNVVAA</sequence>
<dbReference type="Pfam" id="PF14269">
    <property type="entry name" value="Arylsulfotran_2"/>
    <property type="match status" value="1"/>
</dbReference>
<gene>
    <name evidence="1" type="ORF">K402DRAFT_301022</name>
</gene>
<dbReference type="EMBL" id="ML977142">
    <property type="protein sequence ID" value="KAF1990409.1"/>
    <property type="molecule type" value="Genomic_DNA"/>
</dbReference>
<feature type="non-terminal residue" evidence="1">
    <location>
        <position position="386"/>
    </location>
</feature>
<feature type="non-terminal residue" evidence="1">
    <location>
        <position position="1"/>
    </location>
</feature>
<dbReference type="InterPro" id="IPR053143">
    <property type="entry name" value="Arylsulfate_ST"/>
</dbReference>
<reference evidence="1" key="1">
    <citation type="journal article" date="2020" name="Stud. Mycol.">
        <title>101 Dothideomycetes genomes: a test case for predicting lifestyles and emergence of pathogens.</title>
        <authorList>
            <person name="Haridas S."/>
            <person name="Albert R."/>
            <person name="Binder M."/>
            <person name="Bloem J."/>
            <person name="Labutti K."/>
            <person name="Salamov A."/>
            <person name="Andreopoulos B."/>
            <person name="Baker S."/>
            <person name="Barry K."/>
            <person name="Bills G."/>
            <person name="Bluhm B."/>
            <person name="Cannon C."/>
            <person name="Castanera R."/>
            <person name="Culley D."/>
            <person name="Daum C."/>
            <person name="Ezra D."/>
            <person name="Gonzalez J."/>
            <person name="Henrissat B."/>
            <person name="Kuo A."/>
            <person name="Liang C."/>
            <person name="Lipzen A."/>
            <person name="Lutzoni F."/>
            <person name="Magnuson J."/>
            <person name="Mondo S."/>
            <person name="Nolan M."/>
            <person name="Ohm R."/>
            <person name="Pangilinan J."/>
            <person name="Park H.-J."/>
            <person name="Ramirez L."/>
            <person name="Alfaro M."/>
            <person name="Sun H."/>
            <person name="Tritt A."/>
            <person name="Yoshinaga Y."/>
            <person name="Zwiers L.-H."/>
            <person name="Turgeon B."/>
            <person name="Goodwin S."/>
            <person name="Spatafora J."/>
            <person name="Crous P."/>
            <person name="Grigoriev I."/>
        </authorList>
    </citation>
    <scope>NUCLEOTIDE SEQUENCE</scope>
    <source>
        <strain evidence="1">CBS 113979</strain>
    </source>
</reference>